<reference evidence="5 6" key="1">
    <citation type="submission" date="2021-02" db="EMBL/GenBank/DDBJ databases">
        <title>Porcisia hertigi Genome sequencing and assembly.</title>
        <authorList>
            <person name="Almutairi H."/>
            <person name="Gatherer D."/>
        </authorList>
    </citation>
    <scope>NUCLEOTIDE SEQUENCE [LARGE SCALE GENOMIC DNA]</scope>
    <source>
        <strain evidence="5 6">C119</strain>
    </source>
</reference>
<evidence type="ECO:0000256" key="3">
    <source>
        <dbReference type="ARBA" id="ARBA00023274"/>
    </source>
</evidence>
<dbReference type="GO" id="GO:1990904">
    <property type="term" value="C:ribonucleoprotein complex"/>
    <property type="evidence" value="ECO:0007669"/>
    <property type="project" value="UniProtKB-KW"/>
</dbReference>
<keyword evidence="3" id="KW-0687">Ribonucleoprotein</keyword>
<organism evidence="5 6">
    <name type="scientific">Porcisia hertigi</name>
    <dbReference type="NCBI Taxonomy" id="2761500"/>
    <lineage>
        <taxon>Eukaryota</taxon>
        <taxon>Discoba</taxon>
        <taxon>Euglenozoa</taxon>
        <taxon>Kinetoplastea</taxon>
        <taxon>Metakinetoplastina</taxon>
        <taxon>Trypanosomatida</taxon>
        <taxon>Trypanosomatidae</taxon>
        <taxon>Leishmaniinae</taxon>
        <taxon>Porcisia</taxon>
    </lineage>
</organism>
<feature type="region of interest" description="Disordered" evidence="4">
    <location>
        <begin position="97"/>
        <end position="119"/>
    </location>
</feature>
<name>A0A836IKK0_9TRYP</name>
<feature type="compositionally biased region" description="Low complexity" evidence="4">
    <location>
        <begin position="103"/>
        <end position="112"/>
    </location>
</feature>
<dbReference type="GO" id="GO:0005840">
    <property type="term" value="C:ribosome"/>
    <property type="evidence" value="ECO:0007669"/>
    <property type="project" value="UniProtKB-KW"/>
</dbReference>
<dbReference type="RefSeq" id="XP_067757932.1">
    <property type="nucleotide sequence ID" value="XM_067902515.1"/>
</dbReference>
<dbReference type="AlphaFoldDB" id="A0A836IKK0"/>
<dbReference type="EMBL" id="JAFJZO010000018">
    <property type="protein sequence ID" value="KAG5507617.1"/>
    <property type="molecule type" value="Genomic_DNA"/>
</dbReference>
<dbReference type="InterPro" id="IPR000630">
    <property type="entry name" value="Ribosomal_uS8"/>
</dbReference>
<comment type="caution">
    <text evidence="5">The sequence shown here is derived from an EMBL/GenBank/DDBJ whole genome shotgun (WGS) entry which is preliminary data.</text>
</comment>
<dbReference type="Gene3D" id="3.30.1370.30">
    <property type="match status" value="1"/>
</dbReference>
<dbReference type="InterPro" id="IPR035987">
    <property type="entry name" value="Ribosomal_uS8_sf"/>
</dbReference>
<accession>A0A836IKK0</accession>
<evidence type="ECO:0000256" key="4">
    <source>
        <dbReference type="SAM" id="MobiDB-lite"/>
    </source>
</evidence>
<sequence>MLLRSFTRLARVYGGGANSAFVPGSTSSSSASGSADYLAAARATNISHRSIGDKALLGRKARQGSLFAVANDVSVSQKRIRQHLNALLADERDPLAEARRQTGAGSAASSAGPFPQQRLVNLPGVERVRDLPADPITRLFFQHQGDHALYYGTYDQPSHLDEDRVQLEKREPKEWTFNVFTPVYDFCHRLREASEQRKRFVIVPSTIETRGCAKVLLDHGLVAGFRDFHNDRAFAVELKYFQNEPTINVIEPCSYDGKTEFEWSPKMMRRLMNTHGIHNRLIIYICRTADNRIINHIQAVKECIGGRGLMMAH</sequence>
<evidence type="ECO:0000313" key="5">
    <source>
        <dbReference type="EMBL" id="KAG5507617.1"/>
    </source>
</evidence>
<dbReference type="PANTHER" id="PTHR11758">
    <property type="entry name" value="40S RIBOSOMAL PROTEIN S15A"/>
    <property type="match status" value="1"/>
</dbReference>
<comment type="similarity">
    <text evidence="1">Belongs to the universal ribosomal protein uS8 family.</text>
</comment>
<dbReference type="SUPFAM" id="SSF56047">
    <property type="entry name" value="Ribosomal protein S8"/>
    <property type="match status" value="1"/>
</dbReference>
<evidence type="ECO:0000256" key="2">
    <source>
        <dbReference type="ARBA" id="ARBA00022980"/>
    </source>
</evidence>
<dbReference type="KEGG" id="phet:94292592"/>
<dbReference type="GeneID" id="94292592"/>
<keyword evidence="6" id="KW-1185">Reference proteome</keyword>
<dbReference type="GO" id="GO:0006412">
    <property type="term" value="P:translation"/>
    <property type="evidence" value="ECO:0007669"/>
    <property type="project" value="InterPro"/>
</dbReference>
<keyword evidence="2" id="KW-0689">Ribosomal protein</keyword>
<evidence type="ECO:0000256" key="1">
    <source>
        <dbReference type="ARBA" id="ARBA00006471"/>
    </source>
</evidence>
<evidence type="ECO:0000313" key="6">
    <source>
        <dbReference type="Proteomes" id="UP000674318"/>
    </source>
</evidence>
<dbReference type="Proteomes" id="UP000674318">
    <property type="component" value="Unassembled WGS sequence"/>
</dbReference>
<gene>
    <name evidence="5" type="ORF">JKF63_06566</name>
</gene>
<dbReference type="GO" id="GO:0003735">
    <property type="term" value="F:structural constituent of ribosome"/>
    <property type="evidence" value="ECO:0007669"/>
    <property type="project" value="InterPro"/>
</dbReference>
<evidence type="ECO:0008006" key="7">
    <source>
        <dbReference type="Google" id="ProtNLM"/>
    </source>
</evidence>
<proteinExistence type="inferred from homology"/>
<dbReference type="OrthoDB" id="275953at2759"/>
<dbReference type="Pfam" id="PF00410">
    <property type="entry name" value="Ribosomal_S8"/>
    <property type="match status" value="1"/>
</dbReference>
<protein>
    <recommendedName>
        <fullName evidence="7">Ribosomal protein S8</fullName>
    </recommendedName>
</protein>